<reference evidence="1" key="1">
    <citation type="submission" date="2023-01" db="EMBL/GenBank/DDBJ databases">
        <authorList>
            <person name="Sprotte S."/>
            <person name="Brinks E."/>
        </authorList>
    </citation>
    <scope>NUCLEOTIDE SEQUENCE</scope>
</reference>
<evidence type="ECO:0000313" key="1">
    <source>
        <dbReference type="EMBL" id="WDQ45571.1"/>
    </source>
</evidence>
<accession>A0AAT9TRK1</accession>
<organism evidence="1">
    <name type="scientific">Enterocloster phage PMBT24</name>
    <dbReference type="NCBI Taxonomy" id="3025413"/>
    <lineage>
        <taxon>Viruses</taxon>
        <taxon>Duplodnaviria</taxon>
        <taxon>Heunggongvirae</taxon>
        <taxon>Uroviricota</taxon>
        <taxon>Caudoviricetes</taxon>
    </lineage>
</organism>
<name>A0AAT9TRK1_9CAUD</name>
<proteinExistence type="predicted"/>
<protein>
    <submittedName>
        <fullName evidence="1">Uncharacterized protein</fullName>
    </submittedName>
</protein>
<dbReference type="EMBL" id="OQ326496">
    <property type="protein sequence ID" value="WDQ45571.1"/>
    <property type="molecule type" value="Genomic_DNA"/>
</dbReference>
<reference evidence="1" key="2">
    <citation type="journal article" date="2024" name="Heliyon">
        <title>Complete genome sequence of the novel virulent phage PMBT24 infecting Enterocloster bolteae from the human gut.</title>
        <authorList>
            <person name="Sprotte S."/>
            <person name="Brinks E."/>
            <person name="Neve H."/>
            <person name="Franz C.M.A.P."/>
        </authorList>
    </citation>
    <scope>NUCLEOTIDE SEQUENCE</scope>
</reference>
<sequence>MEDGTMYHHIIALHLDEDSKSKADLSGNEGLAFLIYTPSRPSCQPLKFAYTNSQ</sequence>